<name>A0A6C0B0B1_9ZZZZ</name>
<feature type="compositionally biased region" description="Low complexity" evidence="1">
    <location>
        <begin position="1"/>
        <end position="12"/>
    </location>
</feature>
<accession>A0A6C0B0B1</accession>
<dbReference type="EMBL" id="MN739039">
    <property type="protein sequence ID" value="QHS84968.1"/>
    <property type="molecule type" value="Genomic_DNA"/>
</dbReference>
<protein>
    <submittedName>
        <fullName evidence="2">Uncharacterized protein</fullName>
    </submittedName>
</protein>
<organism evidence="2">
    <name type="scientific">viral metagenome</name>
    <dbReference type="NCBI Taxonomy" id="1070528"/>
    <lineage>
        <taxon>unclassified sequences</taxon>
        <taxon>metagenomes</taxon>
        <taxon>organismal metagenomes</taxon>
    </lineage>
</organism>
<proteinExistence type="predicted"/>
<evidence type="ECO:0000313" key="2">
    <source>
        <dbReference type="EMBL" id="QHS84968.1"/>
    </source>
</evidence>
<sequence>MFSNIVKSINSSKKNEVLKNTNTSVNKANNTNFNSNTGTSEFK</sequence>
<dbReference type="AlphaFoldDB" id="A0A6C0B0B1"/>
<evidence type="ECO:0000256" key="1">
    <source>
        <dbReference type="SAM" id="MobiDB-lite"/>
    </source>
</evidence>
<feature type="region of interest" description="Disordered" evidence="1">
    <location>
        <begin position="1"/>
        <end position="43"/>
    </location>
</feature>
<feature type="compositionally biased region" description="Low complexity" evidence="1">
    <location>
        <begin position="20"/>
        <end position="43"/>
    </location>
</feature>
<reference evidence="2" key="1">
    <citation type="journal article" date="2020" name="Nature">
        <title>Giant virus diversity and host interactions through global metagenomics.</title>
        <authorList>
            <person name="Schulz F."/>
            <person name="Roux S."/>
            <person name="Paez-Espino D."/>
            <person name="Jungbluth S."/>
            <person name="Walsh D.A."/>
            <person name="Denef V.J."/>
            <person name="McMahon K.D."/>
            <person name="Konstantinidis K.T."/>
            <person name="Eloe-Fadrosh E.A."/>
            <person name="Kyrpides N.C."/>
            <person name="Woyke T."/>
        </authorList>
    </citation>
    <scope>NUCLEOTIDE SEQUENCE</scope>
    <source>
        <strain evidence="2">GVMAG-M-3300009182-67</strain>
    </source>
</reference>